<dbReference type="SUPFAM" id="SSF103481">
    <property type="entry name" value="Multidrug resistance efflux transporter EmrE"/>
    <property type="match status" value="1"/>
</dbReference>
<feature type="compositionally biased region" description="Basic and acidic residues" evidence="5">
    <location>
        <begin position="58"/>
        <end position="76"/>
    </location>
</feature>
<dbReference type="AlphaFoldDB" id="A0AAN7ZYN4"/>
<gene>
    <name evidence="7" type="ORF">LTR97_011587</name>
</gene>
<dbReference type="GO" id="GO:0015095">
    <property type="term" value="F:magnesium ion transmembrane transporter activity"/>
    <property type="evidence" value="ECO:0007669"/>
    <property type="project" value="InterPro"/>
</dbReference>
<evidence type="ECO:0000256" key="6">
    <source>
        <dbReference type="SAM" id="Phobius"/>
    </source>
</evidence>
<evidence type="ECO:0000313" key="8">
    <source>
        <dbReference type="Proteomes" id="UP001310594"/>
    </source>
</evidence>
<keyword evidence="4 6" id="KW-0472">Membrane</keyword>
<feature type="compositionally biased region" description="Acidic residues" evidence="5">
    <location>
        <begin position="400"/>
        <end position="419"/>
    </location>
</feature>
<feature type="transmembrane region" description="Helical" evidence="6">
    <location>
        <begin position="27"/>
        <end position="47"/>
    </location>
</feature>
<reference evidence="7" key="1">
    <citation type="submission" date="2023-08" db="EMBL/GenBank/DDBJ databases">
        <title>Black Yeasts Isolated from many extreme environments.</title>
        <authorList>
            <person name="Coleine C."/>
            <person name="Stajich J.E."/>
            <person name="Selbmann L."/>
        </authorList>
    </citation>
    <scope>NUCLEOTIDE SEQUENCE</scope>
    <source>
        <strain evidence="7">CCFEE 5810</strain>
    </source>
</reference>
<keyword evidence="2 6" id="KW-0812">Transmembrane</keyword>
<dbReference type="EMBL" id="JAVRQU010000021">
    <property type="protein sequence ID" value="KAK5691593.1"/>
    <property type="molecule type" value="Genomic_DNA"/>
</dbReference>
<dbReference type="Pfam" id="PF05653">
    <property type="entry name" value="Mg_trans_NIPA"/>
    <property type="match status" value="1"/>
</dbReference>
<keyword evidence="3 6" id="KW-1133">Transmembrane helix</keyword>
<dbReference type="InterPro" id="IPR008521">
    <property type="entry name" value="Mg_trans_NIPA"/>
</dbReference>
<feature type="transmembrane region" description="Helical" evidence="6">
    <location>
        <begin position="158"/>
        <end position="178"/>
    </location>
</feature>
<evidence type="ECO:0000313" key="7">
    <source>
        <dbReference type="EMBL" id="KAK5691593.1"/>
    </source>
</evidence>
<comment type="subcellular location">
    <subcellularLocation>
        <location evidence="1">Membrane</location>
        <topology evidence="1">Multi-pass membrane protein</topology>
    </subcellularLocation>
</comment>
<feature type="transmembrane region" description="Helical" evidence="6">
    <location>
        <begin position="184"/>
        <end position="204"/>
    </location>
</feature>
<feature type="transmembrane region" description="Helical" evidence="6">
    <location>
        <begin position="276"/>
        <end position="293"/>
    </location>
</feature>
<organism evidence="7 8">
    <name type="scientific">Elasticomyces elasticus</name>
    <dbReference type="NCBI Taxonomy" id="574655"/>
    <lineage>
        <taxon>Eukaryota</taxon>
        <taxon>Fungi</taxon>
        <taxon>Dikarya</taxon>
        <taxon>Ascomycota</taxon>
        <taxon>Pezizomycotina</taxon>
        <taxon>Dothideomycetes</taxon>
        <taxon>Dothideomycetidae</taxon>
        <taxon>Mycosphaerellales</taxon>
        <taxon>Teratosphaeriaceae</taxon>
        <taxon>Elasticomyces</taxon>
    </lineage>
</organism>
<feature type="compositionally biased region" description="Basic and acidic residues" evidence="5">
    <location>
        <begin position="420"/>
        <end position="437"/>
    </location>
</feature>
<name>A0AAN7ZYN4_9PEZI</name>
<evidence type="ECO:0000256" key="2">
    <source>
        <dbReference type="ARBA" id="ARBA00022692"/>
    </source>
</evidence>
<comment type="caution">
    <text evidence="7">The sequence shown here is derived from an EMBL/GenBank/DDBJ whole genome shotgun (WGS) entry which is preliminary data.</text>
</comment>
<sequence>MYIPNVSLEPAAILAHIADDSSKKTGWSSLIGVVTAICGNVLISFALNTQRYAHMRLSRDRDEWEEKQKAGREQGRQKQRSYGTQQLDVAEQRARKNAQGGDGEGEYTLEDPADATEADPLIPHVNSRRVSSDSDDTVRLEANEEGSRHAKSYLRSPIWWVGISLMTVGEAGNFLAYGFAPASIVSPLGVVALVSNCLIAPFLLHERFRWRDGLGVIIAIGGCVTVVLSASDSNPKLTPDKIWKLITYWEFETYLGVTISMIILLTVLSNKYGHKTILIDLGLVGLYGGYTVLSTKGIASLLTYTIWHVITFPITYLLLAVLIFTAVMQIKYLNRALQNFNATMVIPVQFVLFTLSVILGSAVLYRDFEREEAGDAIKFVGGCALTFLGVWCITSGRSDDNEEDGSELGEEDDAIDLLDEEHVQPEIREREDGEGRRQSLMVGSSQETPTIRRFRTKDSLPPSVIVTPDFGPTSNQGVSDLSHDGLGPLPPGTASAIHSRSMAELPTDGDADSPSKQPPPLHATTSEPVVPQSDLAFTLRPRTPLRRNITTDSPSRGSPTLTPLSRRASQGNALIDPHGSGPPRLLSRQSVAGLLPPLTSPFSTSISAIVADSLRRGTDNPANSMRRRASSRRRRPDAQKRMSTAALKRHSLASGETDLEDDDVADLRAGASSPQGRLRSLSATFGDIFSTQKRQRGDSRASVPERPEEEEEEEVEGNASGR</sequence>
<evidence type="ECO:0000256" key="1">
    <source>
        <dbReference type="ARBA" id="ARBA00004141"/>
    </source>
</evidence>
<evidence type="ECO:0000256" key="4">
    <source>
        <dbReference type="ARBA" id="ARBA00023136"/>
    </source>
</evidence>
<feature type="region of interest" description="Disordered" evidence="5">
    <location>
        <begin position="58"/>
        <end position="137"/>
    </location>
</feature>
<feature type="region of interest" description="Disordered" evidence="5">
    <location>
        <begin position="616"/>
        <end position="722"/>
    </location>
</feature>
<evidence type="ECO:0000256" key="5">
    <source>
        <dbReference type="SAM" id="MobiDB-lite"/>
    </source>
</evidence>
<feature type="compositionally biased region" description="Basic and acidic residues" evidence="5">
    <location>
        <begin position="695"/>
        <end position="706"/>
    </location>
</feature>
<proteinExistence type="predicted"/>
<dbReference type="InterPro" id="IPR037185">
    <property type="entry name" value="EmrE-like"/>
</dbReference>
<feature type="compositionally biased region" description="Acidic residues" evidence="5">
    <location>
        <begin position="707"/>
        <end position="716"/>
    </location>
</feature>
<dbReference type="Proteomes" id="UP001310594">
    <property type="component" value="Unassembled WGS sequence"/>
</dbReference>
<protein>
    <recommendedName>
        <fullName evidence="9">DUF803-domain-containing protein</fullName>
    </recommendedName>
</protein>
<evidence type="ECO:0008006" key="9">
    <source>
        <dbReference type="Google" id="ProtNLM"/>
    </source>
</evidence>
<accession>A0AAN7ZYN4</accession>
<feature type="compositionally biased region" description="Polar residues" evidence="5">
    <location>
        <begin position="548"/>
        <end position="572"/>
    </location>
</feature>
<dbReference type="PANTHER" id="PTHR12570:SF65">
    <property type="entry name" value="MAGNESIUM TRANSPORTER NIPA9-RELATED"/>
    <property type="match status" value="1"/>
</dbReference>
<feature type="region of interest" description="Disordered" evidence="5">
    <location>
        <begin position="398"/>
        <end position="587"/>
    </location>
</feature>
<evidence type="ECO:0000256" key="3">
    <source>
        <dbReference type="ARBA" id="ARBA00022989"/>
    </source>
</evidence>
<feature type="compositionally biased region" description="Basic residues" evidence="5">
    <location>
        <begin position="625"/>
        <end position="635"/>
    </location>
</feature>
<feature type="transmembrane region" description="Helical" evidence="6">
    <location>
        <begin position="251"/>
        <end position="269"/>
    </location>
</feature>
<dbReference type="PANTHER" id="PTHR12570">
    <property type="match status" value="1"/>
</dbReference>
<feature type="transmembrane region" description="Helical" evidence="6">
    <location>
        <begin position="213"/>
        <end position="231"/>
    </location>
</feature>
<dbReference type="GO" id="GO:0016020">
    <property type="term" value="C:membrane"/>
    <property type="evidence" value="ECO:0007669"/>
    <property type="project" value="UniProtKB-SubCell"/>
</dbReference>
<feature type="transmembrane region" description="Helical" evidence="6">
    <location>
        <begin position="340"/>
        <end position="364"/>
    </location>
</feature>
<feature type="transmembrane region" description="Helical" evidence="6">
    <location>
        <begin position="305"/>
        <end position="328"/>
    </location>
</feature>
<feature type="compositionally biased region" description="Acidic residues" evidence="5">
    <location>
        <begin position="103"/>
        <end position="117"/>
    </location>
</feature>